<evidence type="ECO:0000256" key="1">
    <source>
        <dbReference type="ARBA" id="ARBA00010164"/>
    </source>
</evidence>
<dbReference type="PANTHER" id="PTHR37419">
    <property type="entry name" value="SERINE/THREONINE-PROTEIN KINASE TOXIN HIPA"/>
    <property type="match status" value="1"/>
</dbReference>
<evidence type="ECO:0000256" key="2">
    <source>
        <dbReference type="ARBA" id="ARBA00022679"/>
    </source>
</evidence>
<dbReference type="GO" id="GO:0004674">
    <property type="term" value="F:protein serine/threonine kinase activity"/>
    <property type="evidence" value="ECO:0007669"/>
    <property type="project" value="TreeGrafter"/>
</dbReference>
<dbReference type="Gene3D" id="1.10.1070.20">
    <property type="match status" value="1"/>
</dbReference>
<dbReference type="GO" id="GO:0005829">
    <property type="term" value="C:cytosol"/>
    <property type="evidence" value="ECO:0007669"/>
    <property type="project" value="TreeGrafter"/>
</dbReference>
<dbReference type="InterPro" id="IPR052028">
    <property type="entry name" value="HipA_Ser/Thr_kinase"/>
</dbReference>
<dbReference type="Pfam" id="PF07804">
    <property type="entry name" value="HipA_C"/>
    <property type="match status" value="1"/>
</dbReference>
<keyword evidence="2" id="KW-0808">Transferase</keyword>
<evidence type="ECO:0000313" key="5">
    <source>
        <dbReference type="EMBL" id="SIS52667.1"/>
    </source>
</evidence>
<evidence type="ECO:0000313" key="6">
    <source>
        <dbReference type="Proteomes" id="UP000185839"/>
    </source>
</evidence>
<keyword evidence="6" id="KW-1185">Reference proteome</keyword>
<dbReference type="Proteomes" id="UP000185839">
    <property type="component" value="Unassembled WGS sequence"/>
</dbReference>
<evidence type="ECO:0000259" key="4">
    <source>
        <dbReference type="Pfam" id="PF07804"/>
    </source>
</evidence>
<sequence length="315" mass="36114">MKMGEKCLFCYNELNFEEDFHSACSLKFFGTNLAPKLNYTIDEMEELAQNIVESSIAVPGVQPKLSLGFIKDVLQNGNKGRLTVVGALGGNYILKPQNKTFPEMPENEHLTMKMAEIFGISTVPSSLIRLKSGELSYITKRIDRKENGEKIHMQDMFQITEAFDKYRSSLEKIGKAITEYSSSTLLDILRFYEVILFSYITGNNDMHLKNFSLIRNNEEWEFSPAYDLLNVHLHLPEDKEETALTLAGKKSRLTKKDFIQLGLKFNLTEKQISNSFKRLKKGGKKMLTLIEKSFLTPENQEKYKAMINSRLNVFS</sequence>
<accession>A0A1N7JTL6</accession>
<name>A0A1N7JTL6_9FLAO</name>
<dbReference type="AlphaFoldDB" id="A0A1N7JTL6"/>
<dbReference type="InterPro" id="IPR012893">
    <property type="entry name" value="HipA-like_C"/>
</dbReference>
<keyword evidence="3 5" id="KW-0418">Kinase</keyword>
<evidence type="ECO:0000256" key="3">
    <source>
        <dbReference type="ARBA" id="ARBA00022777"/>
    </source>
</evidence>
<protein>
    <submittedName>
        <fullName evidence="5">Serine/threonine-protein kinase HipA</fullName>
    </submittedName>
</protein>
<dbReference type="EMBL" id="FTOI01000002">
    <property type="protein sequence ID" value="SIS52667.1"/>
    <property type="molecule type" value="Genomic_DNA"/>
</dbReference>
<feature type="domain" description="HipA-like C-terminal" evidence="4">
    <location>
        <begin position="57"/>
        <end position="279"/>
    </location>
</feature>
<organism evidence="5 6">
    <name type="scientific">Kaistella chaponensis</name>
    <dbReference type="NCBI Taxonomy" id="713588"/>
    <lineage>
        <taxon>Bacteria</taxon>
        <taxon>Pseudomonadati</taxon>
        <taxon>Bacteroidota</taxon>
        <taxon>Flavobacteriia</taxon>
        <taxon>Flavobacteriales</taxon>
        <taxon>Weeksellaceae</taxon>
        <taxon>Chryseobacterium group</taxon>
        <taxon>Kaistella</taxon>
    </lineage>
</organism>
<gene>
    <name evidence="5" type="ORF">SAMN05421789_102315</name>
</gene>
<proteinExistence type="inferred from homology"/>
<comment type="similarity">
    <text evidence="1">Belongs to the HipA Ser/Thr kinase family.</text>
</comment>
<dbReference type="PANTHER" id="PTHR37419:SF1">
    <property type="entry name" value="SERINE_THREONINE-PROTEIN KINASE TOXIN HIPA"/>
    <property type="match status" value="1"/>
</dbReference>
<dbReference type="STRING" id="713588.SAMN05421789_102315"/>
<reference evidence="6" key="1">
    <citation type="submission" date="2017-01" db="EMBL/GenBank/DDBJ databases">
        <authorList>
            <person name="Varghese N."/>
            <person name="Submissions S."/>
        </authorList>
    </citation>
    <scope>NUCLEOTIDE SEQUENCE [LARGE SCALE GENOMIC DNA]</scope>
    <source>
        <strain evidence="6">DSM 23145</strain>
    </source>
</reference>